<dbReference type="RefSeq" id="WP_157317839.1">
    <property type="nucleotide sequence ID" value="NZ_WSEM01000004.1"/>
</dbReference>
<dbReference type="EMBL" id="WSEM01000004">
    <property type="protein sequence ID" value="MVQ33720.1"/>
    <property type="molecule type" value="Genomic_DNA"/>
</dbReference>
<gene>
    <name evidence="1" type="ORF">GON05_03550</name>
</gene>
<keyword evidence="2" id="KW-1185">Reference proteome</keyword>
<organism evidence="1 2">
    <name type="scientific">Paenibacillus anseongense</name>
    <dbReference type="NCBI Taxonomy" id="2682845"/>
    <lineage>
        <taxon>Bacteria</taxon>
        <taxon>Bacillati</taxon>
        <taxon>Bacillota</taxon>
        <taxon>Bacilli</taxon>
        <taxon>Bacillales</taxon>
        <taxon>Paenibacillaceae</taxon>
        <taxon>Paenibacillus</taxon>
    </lineage>
</organism>
<evidence type="ECO:0000313" key="2">
    <source>
        <dbReference type="Proteomes" id="UP000467637"/>
    </source>
</evidence>
<evidence type="ECO:0008006" key="3">
    <source>
        <dbReference type="Google" id="ProtNLM"/>
    </source>
</evidence>
<accession>A0ABW9U7D0</accession>
<evidence type="ECO:0000313" key="1">
    <source>
        <dbReference type="EMBL" id="MVQ33720.1"/>
    </source>
</evidence>
<comment type="caution">
    <text evidence="1">The sequence shown here is derived from an EMBL/GenBank/DDBJ whole genome shotgun (WGS) entry which is preliminary data.</text>
</comment>
<protein>
    <recommendedName>
        <fullName evidence="3">Phage tail protein</fullName>
    </recommendedName>
</protein>
<dbReference type="Proteomes" id="UP000467637">
    <property type="component" value="Unassembled WGS sequence"/>
</dbReference>
<name>A0ABW9U7D0_9BACL</name>
<reference evidence="1 2" key="1">
    <citation type="submission" date="2019-12" db="EMBL/GenBank/DDBJ databases">
        <authorList>
            <person name="Huq M.A."/>
        </authorList>
    </citation>
    <scope>NUCLEOTIDE SEQUENCE [LARGE SCALE GENOMIC DNA]</scope>
    <source>
        <strain evidence="1 2">MAH-34</strain>
    </source>
</reference>
<proteinExistence type="predicted"/>
<sequence>MSAFGGLQITNKGRALQAKAQIGTTIHYNRIAIGDGSLSGQVIAELNALVHEKKSLTITKLKTLIGGLAAVGAPLSNQDITTGFYFREIGVFAQDPDIGEILYCYGNAGQTADYIPAGGAEDILEREIDVITIVGNNANVSASINQSLVYATLQDLAGKAPIDSPVFINKPKVPTAPAGTNTDQAASTAFVKQEIQAIPPVDLSALAPKNNPIFTGTGITLPADPTAPMHAVTLQLLLAKFEQATRYAP</sequence>